<feature type="region of interest" description="Disordered" evidence="1">
    <location>
        <begin position="462"/>
        <end position="492"/>
    </location>
</feature>
<dbReference type="PANTHER" id="PTHR13271">
    <property type="entry name" value="UNCHARACTERIZED PUTATIVE METHYLTRANSFERASE"/>
    <property type="match status" value="1"/>
</dbReference>
<dbReference type="GO" id="GO:0016279">
    <property type="term" value="F:protein-lysine N-methyltransferase activity"/>
    <property type="evidence" value="ECO:0007669"/>
    <property type="project" value="TreeGrafter"/>
</dbReference>
<dbReference type="Proteomes" id="UP000095751">
    <property type="component" value="Unassembled WGS sequence"/>
</dbReference>
<dbReference type="InterPro" id="IPR046341">
    <property type="entry name" value="SET_dom_sf"/>
</dbReference>
<dbReference type="KEGG" id="fcy:FRACYDRAFT_249502"/>
<keyword evidence="3" id="KW-1185">Reference proteome</keyword>
<dbReference type="SUPFAM" id="SSF82199">
    <property type="entry name" value="SET domain"/>
    <property type="match status" value="1"/>
</dbReference>
<feature type="region of interest" description="Disordered" evidence="1">
    <location>
        <begin position="69"/>
        <end position="99"/>
    </location>
</feature>
<evidence type="ECO:0000256" key="1">
    <source>
        <dbReference type="SAM" id="MobiDB-lite"/>
    </source>
</evidence>
<accession>A0A1E7ERN5</accession>
<dbReference type="InParanoid" id="A0A1E7ERN5"/>
<dbReference type="EMBL" id="KV784379">
    <property type="protein sequence ID" value="OEU08611.1"/>
    <property type="molecule type" value="Genomic_DNA"/>
</dbReference>
<dbReference type="InterPro" id="IPR050600">
    <property type="entry name" value="SETD3_SETD6_MTase"/>
</dbReference>
<dbReference type="Gene3D" id="3.90.1410.10">
    <property type="entry name" value="set domain protein methyltransferase, domain 1"/>
    <property type="match status" value="1"/>
</dbReference>
<feature type="compositionally biased region" description="Low complexity" evidence="1">
    <location>
        <begin position="462"/>
        <end position="479"/>
    </location>
</feature>
<evidence type="ECO:0000313" key="3">
    <source>
        <dbReference type="Proteomes" id="UP000095751"/>
    </source>
</evidence>
<protein>
    <recommendedName>
        <fullName evidence="4">SET domain-containing protein</fullName>
    </recommendedName>
</protein>
<reference evidence="2 3" key="1">
    <citation type="submission" date="2016-09" db="EMBL/GenBank/DDBJ databases">
        <title>Extensive genetic diversity and differential bi-allelic expression allows diatom success in the polar Southern Ocean.</title>
        <authorList>
            <consortium name="DOE Joint Genome Institute"/>
            <person name="Mock T."/>
            <person name="Otillar R.P."/>
            <person name="Strauss J."/>
            <person name="Dupont C."/>
            <person name="Frickenhaus S."/>
            <person name="Maumus F."/>
            <person name="Mcmullan M."/>
            <person name="Sanges R."/>
            <person name="Schmutz J."/>
            <person name="Toseland A."/>
            <person name="Valas R."/>
            <person name="Veluchamy A."/>
            <person name="Ward B.J."/>
            <person name="Allen A."/>
            <person name="Barry K."/>
            <person name="Falciatore A."/>
            <person name="Ferrante M."/>
            <person name="Fortunato A.E."/>
            <person name="Gloeckner G."/>
            <person name="Gruber A."/>
            <person name="Hipkin R."/>
            <person name="Janech M."/>
            <person name="Kroth P."/>
            <person name="Leese F."/>
            <person name="Lindquist E."/>
            <person name="Lyon B.R."/>
            <person name="Martin J."/>
            <person name="Mayer C."/>
            <person name="Parker M."/>
            <person name="Quesneville H."/>
            <person name="Raymond J."/>
            <person name="Uhlig C."/>
            <person name="Valentin K.U."/>
            <person name="Worden A.Z."/>
            <person name="Armbrust E.V."/>
            <person name="Bowler C."/>
            <person name="Green B."/>
            <person name="Moulton V."/>
            <person name="Van Oosterhout C."/>
            <person name="Grigoriev I."/>
        </authorList>
    </citation>
    <scope>NUCLEOTIDE SEQUENCE [LARGE SCALE GENOMIC DNA]</scope>
    <source>
        <strain evidence="2 3">CCMP1102</strain>
    </source>
</reference>
<dbReference type="OrthoDB" id="341421at2759"/>
<feature type="compositionally biased region" description="Low complexity" evidence="1">
    <location>
        <begin position="86"/>
        <end position="95"/>
    </location>
</feature>
<proteinExistence type="predicted"/>
<name>A0A1E7ERN5_9STRA</name>
<evidence type="ECO:0008006" key="4">
    <source>
        <dbReference type="Google" id="ProtNLM"/>
    </source>
</evidence>
<gene>
    <name evidence="2" type="ORF">FRACYDRAFT_249502</name>
</gene>
<dbReference type="AlphaFoldDB" id="A0A1E7ERN5"/>
<organism evidence="2 3">
    <name type="scientific">Fragilariopsis cylindrus CCMP1102</name>
    <dbReference type="NCBI Taxonomy" id="635003"/>
    <lineage>
        <taxon>Eukaryota</taxon>
        <taxon>Sar</taxon>
        <taxon>Stramenopiles</taxon>
        <taxon>Ochrophyta</taxon>
        <taxon>Bacillariophyta</taxon>
        <taxon>Bacillariophyceae</taxon>
        <taxon>Bacillariophycidae</taxon>
        <taxon>Bacillariales</taxon>
        <taxon>Bacillariaceae</taxon>
        <taxon>Fragilariopsis</taxon>
    </lineage>
</organism>
<sequence>MTRGSVNQLFDVMAGCIAWQANQNQNKNYKNNYGRSRSRSAAFHQVTLQQSGNNNINVKSRLLLELSSSSSNTVDDNDQQTETETIEPQQQQSSSLGDDNVLNGVKEFESWFSNLSGNTKYCDSNIIHTSFDNGSLRGLGKMMTSTSASTEDTATFTKWITIPRSIILQSDYRDKDWDSQLAQSLWKEVCKGTGSSSSATSISGYVSLLTRGVCSLDDITSNSCTPPFTAPDALRHWTKDEKDVLLKTNVEKGQKLLDLQIRQEKLWKEKYNTIIGGMTTTTPKMTMTWEQFEWSMEAVHSRAFKGDFGIGGSSSGDGNTGVLPLPVKIGSPVLSAVIGYIYKVVLHGQQDEVLIGLAVLAAIPSIINIFNEFNDSSSSSPVAVLLPLIDSANHDAYADSLIEYNPLTDSFDLSGSELKCLGVKEVDADNSNGSKQQLYISYGTKSPTELLLNYGFLNDNNNDNEDGVSSSGSTSNNQDNNDDDDNDTSTRRKKLAEKFITL</sequence>
<feature type="compositionally biased region" description="Acidic residues" evidence="1">
    <location>
        <begin position="75"/>
        <end position="85"/>
    </location>
</feature>
<evidence type="ECO:0000313" key="2">
    <source>
        <dbReference type="EMBL" id="OEU08611.1"/>
    </source>
</evidence>